<keyword evidence="4" id="KW-1185">Reference proteome</keyword>
<evidence type="ECO:0000313" key="3">
    <source>
        <dbReference type="EMBL" id="TGO83588.1"/>
    </source>
</evidence>
<evidence type="ECO:0000256" key="1">
    <source>
        <dbReference type="SAM" id="MobiDB-lite"/>
    </source>
</evidence>
<dbReference type="Proteomes" id="UP000297280">
    <property type="component" value="Unassembled WGS sequence"/>
</dbReference>
<feature type="region of interest" description="Disordered" evidence="1">
    <location>
        <begin position="1"/>
        <end position="51"/>
    </location>
</feature>
<organism evidence="3 4">
    <name type="scientific">Botrytis porri</name>
    <dbReference type="NCBI Taxonomy" id="87229"/>
    <lineage>
        <taxon>Eukaryota</taxon>
        <taxon>Fungi</taxon>
        <taxon>Dikarya</taxon>
        <taxon>Ascomycota</taxon>
        <taxon>Pezizomycotina</taxon>
        <taxon>Leotiomycetes</taxon>
        <taxon>Helotiales</taxon>
        <taxon>Sclerotiniaceae</taxon>
        <taxon>Botrytis</taxon>
    </lineage>
</organism>
<dbReference type="AlphaFoldDB" id="A0A4Z1KDW2"/>
<accession>A0A4Z1KDW2</accession>
<dbReference type="Pfam" id="PF20150">
    <property type="entry name" value="2EXR"/>
    <property type="match status" value="1"/>
</dbReference>
<evidence type="ECO:0000313" key="4">
    <source>
        <dbReference type="Proteomes" id="UP000297280"/>
    </source>
</evidence>
<sequence length="371" mass="42268">MASSTPSRNRGTKRARKNGAGKGNKVAVVPAPITQPSPQPQPPQPSQDPRYSLTYILNTPTPPIHPSTRTHTLPALPSKIRHLIWTYARSRTILITISNGRIFSRSPSPITFRINQESRSATLHHYSVHPHFYIPGTPYQNQNESEKIHYPFFDPSVDSVVLNQISTDHHPTLPFTSTIFEFYDSNTQQTIFGKRKSVDYTHFDILHSLHIPSRAWDWKRIYRAPRMDIRFRNLTEIVLEGGAMGLKTRRDVKKCKEFIRGCFERSVEEIDGEEEIDDDAERMDASSGIVGNARTAEMENRVPEVRVIMPNGLDHEWMFEEDKLGMESIEERTWRVVDGDGKLLGVERWGTDDAAGIRADSVDIMVVPRGL</sequence>
<evidence type="ECO:0000259" key="2">
    <source>
        <dbReference type="Pfam" id="PF20150"/>
    </source>
</evidence>
<dbReference type="InterPro" id="IPR045518">
    <property type="entry name" value="2EXR"/>
</dbReference>
<feature type="domain" description="2EXR" evidence="2">
    <location>
        <begin position="74"/>
        <end position="158"/>
    </location>
</feature>
<comment type="caution">
    <text evidence="3">The sequence shown here is derived from an EMBL/GenBank/DDBJ whole genome shotgun (WGS) entry which is preliminary data.</text>
</comment>
<name>A0A4Z1KDW2_9HELO</name>
<dbReference type="EMBL" id="PQXO01000622">
    <property type="protein sequence ID" value="TGO83588.1"/>
    <property type="molecule type" value="Genomic_DNA"/>
</dbReference>
<proteinExistence type="predicted"/>
<feature type="compositionally biased region" description="Basic residues" evidence="1">
    <location>
        <begin position="10"/>
        <end position="19"/>
    </location>
</feature>
<protein>
    <recommendedName>
        <fullName evidence="2">2EXR domain-containing protein</fullName>
    </recommendedName>
</protein>
<reference evidence="3 4" key="1">
    <citation type="submission" date="2017-12" db="EMBL/GenBank/DDBJ databases">
        <title>Comparative genomics of Botrytis spp.</title>
        <authorList>
            <person name="Valero-Jimenez C.A."/>
            <person name="Tapia P."/>
            <person name="Veloso J."/>
            <person name="Silva-Moreno E."/>
            <person name="Staats M."/>
            <person name="Valdes J.H."/>
            <person name="Van Kan J.A.L."/>
        </authorList>
    </citation>
    <scope>NUCLEOTIDE SEQUENCE [LARGE SCALE GENOMIC DNA]</scope>
    <source>
        <strain evidence="3 4">MUCL3349</strain>
    </source>
</reference>
<gene>
    <name evidence="3" type="ORF">BPOR_0623g00040</name>
</gene>
<feature type="compositionally biased region" description="Pro residues" evidence="1">
    <location>
        <begin position="33"/>
        <end position="46"/>
    </location>
</feature>